<dbReference type="AlphaFoldDB" id="A0A6A3BPR7"/>
<accession>A0A6A3BPR7</accession>
<protein>
    <submittedName>
        <fullName evidence="2">Uncharacterized protein</fullName>
    </submittedName>
</protein>
<proteinExistence type="predicted"/>
<comment type="caution">
    <text evidence="2">The sequence shown here is derived from an EMBL/GenBank/DDBJ whole genome shotgun (WGS) entry which is preliminary data.</text>
</comment>
<gene>
    <name evidence="2" type="ORF">F3Y22_tig00110020pilonHSYRG00111</name>
</gene>
<feature type="region of interest" description="Disordered" evidence="1">
    <location>
        <begin position="85"/>
        <end position="109"/>
    </location>
</feature>
<evidence type="ECO:0000313" key="2">
    <source>
        <dbReference type="EMBL" id="KAE8717821.1"/>
    </source>
</evidence>
<evidence type="ECO:0000313" key="3">
    <source>
        <dbReference type="Proteomes" id="UP000436088"/>
    </source>
</evidence>
<dbReference type="EMBL" id="VEPZ02000817">
    <property type="protein sequence ID" value="KAE8717821.1"/>
    <property type="molecule type" value="Genomic_DNA"/>
</dbReference>
<keyword evidence="3" id="KW-1185">Reference proteome</keyword>
<evidence type="ECO:0000256" key="1">
    <source>
        <dbReference type="SAM" id="MobiDB-lite"/>
    </source>
</evidence>
<reference evidence="2" key="1">
    <citation type="submission" date="2019-09" db="EMBL/GenBank/DDBJ databases">
        <title>Draft genome information of white flower Hibiscus syriacus.</title>
        <authorList>
            <person name="Kim Y.-M."/>
        </authorList>
    </citation>
    <scope>NUCLEOTIDE SEQUENCE [LARGE SCALE GENOMIC DNA]</scope>
    <source>
        <strain evidence="2">YM2019G1</strain>
    </source>
</reference>
<sequence>MKPQPLTIMEAAGGGFFVIVMVNDQYVFTGTLDGARSYMPSSGQCWMASNKNPVHRRIAPTFSISTICQSHPIYVTIFTASVVDDRSNSVPPDSPNRKEDSLWQSNQLL</sequence>
<organism evidence="2 3">
    <name type="scientific">Hibiscus syriacus</name>
    <name type="common">Rose of Sharon</name>
    <dbReference type="NCBI Taxonomy" id="106335"/>
    <lineage>
        <taxon>Eukaryota</taxon>
        <taxon>Viridiplantae</taxon>
        <taxon>Streptophyta</taxon>
        <taxon>Embryophyta</taxon>
        <taxon>Tracheophyta</taxon>
        <taxon>Spermatophyta</taxon>
        <taxon>Magnoliopsida</taxon>
        <taxon>eudicotyledons</taxon>
        <taxon>Gunneridae</taxon>
        <taxon>Pentapetalae</taxon>
        <taxon>rosids</taxon>
        <taxon>malvids</taxon>
        <taxon>Malvales</taxon>
        <taxon>Malvaceae</taxon>
        <taxon>Malvoideae</taxon>
        <taxon>Hibiscus</taxon>
    </lineage>
</organism>
<dbReference type="Proteomes" id="UP000436088">
    <property type="component" value="Unassembled WGS sequence"/>
</dbReference>
<name>A0A6A3BPR7_HIBSY</name>